<feature type="non-terminal residue" evidence="8">
    <location>
        <position position="1"/>
    </location>
</feature>
<dbReference type="InterPro" id="IPR016174">
    <property type="entry name" value="Di-haem_cyt_TM"/>
</dbReference>
<keyword evidence="5 6" id="KW-0472">Membrane</keyword>
<protein>
    <submittedName>
        <fullName evidence="8">Cytochrome b</fullName>
    </submittedName>
</protein>
<name>A0A3B1AIZ7_9ZZZZ</name>
<dbReference type="PANTHER" id="PTHR30485:SF2">
    <property type="entry name" value="BLL0597 PROTEIN"/>
    <property type="match status" value="1"/>
</dbReference>
<accession>A0A3B1AIZ7</accession>
<dbReference type="SUPFAM" id="SSF81342">
    <property type="entry name" value="Transmembrane di-heme cytochromes"/>
    <property type="match status" value="1"/>
</dbReference>
<dbReference type="AlphaFoldDB" id="A0A3B1AIZ7"/>
<comment type="subcellular location">
    <subcellularLocation>
        <location evidence="1">Cell membrane</location>
        <topology evidence="1">Multi-pass membrane protein</topology>
    </subcellularLocation>
</comment>
<evidence type="ECO:0000256" key="4">
    <source>
        <dbReference type="ARBA" id="ARBA00022989"/>
    </source>
</evidence>
<dbReference type="GO" id="GO:0005886">
    <property type="term" value="C:plasma membrane"/>
    <property type="evidence" value="ECO:0007669"/>
    <property type="project" value="UniProtKB-SubCell"/>
</dbReference>
<evidence type="ECO:0000256" key="3">
    <source>
        <dbReference type="ARBA" id="ARBA00022692"/>
    </source>
</evidence>
<evidence type="ECO:0000259" key="7">
    <source>
        <dbReference type="Pfam" id="PF01292"/>
    </source>
</evidence>
<evidence type="ECO:0000256" key="5">
    <source>
        <dbReference type="ARBA" id="ARBA00023136"/>
    </source>
</evidence>
<evidence type="ECO:0000256" key="6">
    <source>
        <dbReference type="SAM" id="Phobius"/>
    </source>
</evidence>
<organism evidence="8">
    <name type="scientific">hydrothermal vent metagenome</name>
    <dbReference type="NCBI Taxonomy" id="652676"/>
    <lineage>
        <taxon>unclassified sequences</taxon>
        <taxon>metagenomes</taxon>
        <taxon>ecological metagenomes</taxon>
    </lineage>
</organism>
<feature type="domain" description="Cytochrome b561 bacterial/Ni-hydrogenase" evidence="7">
    <location>
        <begin position="1"/>
        <end position="143"/>
    </location>
</feature>
<dbReference type="Pfam" id="PF01292">
    <property type="entry name" value="Ni_hydr_CYTB"/>
    <property type="match status" value="1"/>
</dbReference>
<feature type="transmembrane region" description="Helical" evidence="6">
    <location>
        <begin position="58"/>
        <end position="81"/>
    </location>
</feature>
<feature type="transmembrane region" description="Helical" evidence="6">
    <location>
        <begin position="109"/>
        <end position="130"/>
    </location>
</feature>
<dbReference type="PANTHER" id="PTHR30485">
    <property type="entry name" value="NI/FE-HYDROGENASE 1 B-TYPE CYTOCHROME SUBUNIT"/>
    <property type="match status" value="1"/>
</dbReference>
<evidence type="ECO:0000313" key="8">
    <source>
        <dbReference type="EMBL" id="VAW93844.1"/>
    </source>
</evidence>
<dbReference type="GO" id="GO:0020037">
    <property type="term" value="F:heme binding"/>
    <property type="evidence" value="ECO:0007669"/>
    <property type="project" value="TreeGrafter"/>
</dbReference>
<keyword evidence="4 6" id="KW-1133">Transmembrane helix</keyword>
<dbReference type="EMBL" id="UOFV01000004">
    <property type="protein sequence ID" value="VAW93844.1"/>
    <property type="molecule type" value="Genomic_DNA"/>
</dbReference>
<dbReference type="GO" id="GO:0009055">
    <property type="term" value="F:electron transfer activity"/>
    <property type="evidence" value="ECO:0007669"/>
    <property type="project" value="InterPro"/>
</dbReference>
<keyword evidence="3 6" id="KW-0812">Transmembrane</keyword>
<dbReference type="InterPro" id="IPR051542">
    <property type="entry name" value="Hydrogenase_cytochrome"/>
</dbReference>
<gene>
    <name evidence="8" type="ORF">MNBD_GAMMA19-1851</name>
</gene>
<sequence>AGYVVAGLLVFRLIWGLVGSRHARFTDFVKRPREVWAYLKSIIGQHPRRYLGHNPAGGAMIIALLSSLVLVTISGIVIYSIEESAGPLGASLSGVSEFWEDVVEELHEFFSNATLALVFFHVTGVLIASLQHKENLVKSMVNGRKPVDEEDAA</sequence>
<reference evidence="8" key="1">
    <citation type="submission" date="2018-06" db="EMBL/GenBank/DDBJ databases">
        <authorList>
            <person name="Zhirakovskaya E."/>
        </authorList>
    </citation>
    <scope>NUCLEOTIDE SEQUENCE</scope>
</reference>
<evidence type="ECO:0000256" key="2">
    <source>
        <dbReference type="ARBA" id="ARBA00022475"/>
    </source>
</evidence>
<dbReference type="InterPro" id="IPR011577">
    <property type="entry name" value="Cyt_b561_bac/Ni-Hgenase"/>
</dbReference>
<evidence type="ECO:0000256" key="1">
    <source>
        <dbReference type="ARBA" id="ARBA00004651"/>
    </source>
</evidence>
<dbReference type="GO" id="GO:0022904">
    <property type="term" value="P:respiratory electron transport chain"/>
    <property type="evidence" value="ECO:0007669"/>
    <property type="project" value="InterPro"/>
</dbReference>
<dbReference type="Gene3D" id="1.20.950.20">
    <property type="entry name" value="Transmembrane di-heme cytochromes, Chain C"/>
    <property type="match status" value="1"/>
</dbReference>
<proteinExistence type="predicted"/>
<keyword evidence="2" id="KW-1003">Cell membrane</keyword>